<dbReference type="EMBL" id="AC006586">
    <property type="protein sequence ID" value="AAD22692.1"/>
    <property type="molecule type" value="Genomic_DNA"/>
</dbReference>
<name>Q9SK26_ARATH</name>
<dbReference type="PIR" id="A84489">
    <property type="entry name" value="A84489"/>
</dbReference>
<reference evidence="1" key="2">
    <citation type="submission" date="2000-03" db="EMBL/GenBank/DDBJ databases">
        <authorList>
            <person name="Lin X."/>
            <person name="Kaul S."/>
            <person name="Shea T.P."/>
            <person name="Fujii C.Y."/>
            <person name="Shen M."/>
            <person name="VanAken S.E."/>
            <person name="Barnstead M.E."/>
            <person name="Mason T.M."/>
            <person name="Bowman C.L."/>
            <person name="Ronning C.M."/>
            <person name="Benito M.-I."/>
            <person name="Carrera A.J."/>
            <person name="Creasy T.H."/>
            <person name="Buell C.R."/>
            <person name="Town C.D."/>
            <person name="Nierman W.C."/>
            <person name="Fraser C.M."/>
            <person name="Venter J.C."/>
        </authorList>
    </citation>
    <scope>NUCLEOTIDE SEQUENCE</scope>
</reference>
<organism evidence="1">
    <name type="scientific">Arabidopsis thaliana</name>
    <name type="common">Mouse-ear cress</name>
    <dbReference type="NCBI Taxonomy" id="3702"/>
    <lineage>
        <taxon>Eukaryota</taxon>
        <taxon>Viridiplantae</taxon>
        <taxon>Streptophyta</taxon>
        <taxon>Embryophyta</taxon>
        <taxon>Tracheophyta</taxon>
        <taxon>Spermatophyta</taxon>
        <taxon>Magnoliopsida</taxon>
        <taxon>eudicotyledons</taxon>
        <taxon>Gunneridae</taxon>
        <taxon>Pentapetalae</taxon>
        <taxon>rosids</taxon>
        <taxon>malvids</taxon>
        <taxon>Brassicales</taxon>
        <taxon>Brassicaceae</taxon>
        <taxon>Camelineae</taxon>
        <taxon>Arabidopsis</taxon>
    </lineage>
</organism>
<dbReference type="AlphaFoldDB" id="Q9SK26"/>
<evidence type="ECO:0000313" key="1">
    <source>
        <dbReference type="EMBL" id="AAD22692.1"/>
    </source>
</evidence>
<reference key="1">
    <citation type="journal article" date="1999" name="Nature">
        <title>Sequence and analysis of chromosome 2 of the plant Arabidopsis thaliana.</title>
        <authorList>
            <person name="Lin X."/>
            <person name="Kaul S."/>
            <person name="Rounsley S."/>
            <person name="Shea T.P."/>
            <person name="Benito M.I."/>
            <person name="Town C.D."/>
            <person name="Fujii C.Y."/>
            <person name="Mason T."/>
            <person name="Bowman C.L."/>
            <person name="Barnstead M."/>
            <person name="Feldblyum T.V."/>
            <person name="Buell C.R."/>
            <person name="Ketchum K.A."/>
            <person name="Lee J."/>
            <person name="Ronning C.M."/>
            <person name="Koo H.L."/>
            <person name="Moffat K.S."/>
            <person name="Cronin L.A."/>
            <person name="Shen M."/>
            <person name="Pai G."/>
            <person name="Van Aken S."/>
            <person name="Umayam L."/>
            <person name="Tallon L.J."/>
            <person name="Gill J.E."/>
            <person name="Adams M.D."/>
            <person name="Carrera A.J."/>
            <person name="Creasy T.H."/>
            <person name="Goodman H.M."/>
            <person name="Somerville C.R."/>
            <person name="Copenhaver G.P."/>
            <person name="Preuss D."/>
            <person name="Nierman W.C."/>
            <person name="White O."/>
            <person name="Eisen J.A."/>
            <person name="Salzberg S.L."/>
            <person name="Fraser C.M."/>
            <person name="Venter J.C."/>
        </authorList>
    </citation>
    <scope>NUCLEOTIDE SEQUENCE [LARGE SCALE GENOMIC DNA]</scope>
    <source>
        <strain>cv. Columbia</strain>
    </source>
</reference>
<protein>
    <submittedName>
        <fullName evidence="1">Uncharacterized protein At2g09900</fullName>
    </submittedName>
</protein>
<sequence length="175" mass="19739">MLHICVDFRGRVGASRSQETTRPPGRVEDITTSLHHSTTRSSALISITRSHHSTMRSSVFTSIIRQPLDLVNQPGSRVSPDKHLITSLDHEVECLHLHCQTTTRPHCSTWKSSITITPLDCILDDKLQSLLHSALNQTLEHRKGKKTPATHSTSHSTTWVEYSSLSVPILRRFEY</sequence>
<reference evidence="1" key="3">
    <citation type="submission" date="2002-02" db="EMBL/GenBank/DDBJ databases">
        <authorList>
            <person name="Town C.D."/>
            <person name="Kaul S."/>
        </authorList>
    </citation>
    <scope>NUCLEOTIDE SEQUENCE</scope>
</reference>
<accession>Q9SK26</accession>
<proteinExistence type="predicted"/>